<accession>A0ABV3GRV5</accession>
<evidence type="ECO:0000256" key="5">
    <source>
        <dbReference type="ARBA" id="ARBA00022695"/>
    </source>
</evidence>
<evidence type="ECO:0000259" key="11">
    <source>
        <dbReference type="Pfam" id="PF01467"/>
    </source>
</evidence>
<dbReference type="GO" id="GO:0004515">
    <property type="term" value="F:nicotinate-nucleotide adenylyltransferase activity"/>
    <property type="evidence" value="ECO:0007669"/>
    <property type="project" value="UniProtKB-EC"/>
</dbReference>
<comment type="function">
    <text evidence="1 10">Catalyzes the reversible adenylation of nicotinate mononucleotide (NaMN) to nicotinic acid adenine dinucleotide (NaAD).</text>
</comment>
<evidence type="ECO:0000256" key="6">
    <source>
        <dbReference type="ARBA" id="ARBA00022741"/>
    </source>
</evidence>
<dbReference type="NCBIfam" id="TIGR00125">
    <property type="entry name" value="cyt_tran_rel"/>
    <property type="match status" value="1"/>
</dbReference>
<keyword evidence="8 10" id="KW-0520">NAD</keyword>
<keyword evidence="5 10" id="KW-0548">Nucleotidyltransferase</keyword>
<sequence length="199" mass="22374">MTVRLGIMGGTFDPIHNVHLLKASEAAHRLGLDEVVFIPAGSPWQKDPRGVSDAEERYAMTKLAVAPDPRFSASRMEIDRAGPTYTVDTLRELRRLYGHRARLYFIAGADVLGSIGTWHEAWSLKELAHFVFCSRQGYELADGALPLRDRVTLLHVPVWEISSTVIRRRVSRGQPIRYLVPDPVADHIVRRGLYRAGAH</sequence>
<dbReference type="Gene3D" id="3.40.50.620">
    <property type="entry name" value="HUPs"/>
    <property type="match status" value="1"/>
</dbReference>
<gene>
    <name evidence="10 12" type="primary">nadD</name>
    <name evidence="12" type="ORF">AB0I59_37595</name>
</gene>
<feature type="domain" description="Cytidyltransferase-like" evidence="11">
    <location>
        <begin position="7"/>
        <end position="169"/>
    </location>
</feature>
<evidence type="ECO:0000313" key="13">
    <source>
        <dbReference type="Proteomes" id="UP001551675"/>
    </source>
</evidence>
<dbReference type="EMBL" id="JBFALK010000029">
    <property type="protein sequence ID" value="MEV0974344.1"/>
    <property type="molecule type" value="Genomic_DNA"/>
</dbReference>
<evidence type="ECO:0000256" key="1">
    <source>
        <dbReference type="ARBA" id="ARBA00002324"/>
    </source>
</evidence>
<evidence type="ECO:0000256" key="3">
    <source>
        <dbReference type="ARBA" id="ARBA00022642"/>
    </source>
</evidence>
<dbReference type="CDD" id="cd02165">
    <property type="entry name" value="NMNAT"/>
    <property type="match status" value="1"/>
</dbReference>
<comment type="similarity">
    <text evidence="10">Belongs to the NadD family.</text>
</comment>
<dbReference type="PANTHER" id="PTHR39321">
    <property type="entry name" value="NICOTINATE-NUCLEOTIDE ADENYLYLTRANSFERASE-RELATED"/>
    <property type="match status" value="1"/>
</dbReference>
<dbReference type="RefSeq" id="WP_358140837.1">
    <property type="nucleotide sequence ID" value="NZ_JBFALK010000029.1"/>
</dbReference>
<dbReference type="InterPro" id="IPR014729">
    <property type="entry name" value="Rossmann-like_a/b/a_fold"/>
</dbReference>
<evidence type="ECO:0000256" key="9">
    <source>
        <dbReference type="ARBA" id="ARBA00048721"/>
    </source>
</evidence>
<dbReference type="Proteomes" id="UP001551675">
    <property type="component" value="Unassembled WGS sequence"/>
</dbReference>
<dbReference type="Pfam" id="PF01467">
    <property type="entry name" value="CTP_transf_like"/>
    <property type="match status" value="1"/>
</dbReference>
<reference evidence="12 13" key="1">
    <citation type="submission" date="2024-06" db="EMBL/GenBank/DDBJ databases">
        <title>The Natural Products Discovery Center: Release of the First 8490 Sequenced Strains for Exploring Actinobacteria Biosynthetic Diversity.</title>
        <authorList>
            <person name="Kalkreuter E."/>
            <person name="Kautsar S.A."/>
            <person name="Yang D."/>
            <person name="Bader C.D."/>
            <person name="Teijaro C.N."/>
            <person name="Fluegel L."/>
            <person name="Davis C.M."/>
            <person name="Simpson J.R."/>
            <person name="Lauterbach L."/>
            <person name="Steele A.D."/>
            <person name="Gui C."/>
            <person name="Meng S."/>
            <person name="Li G."/>
            <person name="Viehrig K."/>
            <person name="Ye F."/>
            <person name="Su P."/>
            <person name="Kiefer A.F."/>
            <person name="Nichols A."/>
            <person name="Cepeda A.J."/>
            <person name="Yan W."/>
            <person name="Fan B."/>
            <person name="Jiang Y."/>
            <person name="Adhikari A."/>
            <person name="Zheng C.-J."/>
            <person name="Schuster L."/>
            <person name="Cowan T.M."/>
            <person name="Smanski M.J."/>
            <person name="Chevrette M.G."/>
            <person name="De Carvalho L.P.S."/>
            <person name="Shen B."/>
        </authorList>
    </citation>
    <scope>NUCLEOTIDE SEQUENCE [LARGE SCALE GENOMIC DNA]</scope>
    <source>
        <strain evidence="12 13">NPDC050100</strain>
    </source>
</reference>
<protein>
    <recommendedName>
        <fullName evidence="10">Probable nicotinate-nucleotide adenylyltransferase</fullName>
        <ecNumber evidence="10">2.7.7.18</ecNumber>
    </recommendedName>
    <alternativeName>
        <fullName evidence="10">Deamido-NAD(+) diphosphorylase</fullName>
    </alternativeName>
    <alternativeName>
        <fullName evidence="10">Deamido-NAD(+) pyrophosphorylase</fullName>
    </alternativeName>
    <alternativeName>
        <fullName evidence="10">Nicotinate mononucleotide adenylyltransferase</fullName>
        <shortName evidence="10">NaMN adenylyltransferase</shortName>
    </alternativeName>
</protein>
<evidence type="ECO:0000256" key="4">
    <source>
        <dbReference type="ARBA" id="ARBA00022679"/>
    </source>
</evidence>
<evidence type="ECO:0000256" key="8">
    <source>
        <dbReference type="ARBA" id="ARBA00023027"/>
    </source>
</evidence>
<dbReference type="InterPro" id="IPR004821">
    <property type="entry name" value="Cyt_trans-like"/>
</dbReference>
<comment type="caution">
    <text evidence="12">The sequence shown here is derived from an EMBL/GenBank/DDBJ whole genome shotgun (WGS) entry which is preliminary data.</text>
</comment>
<keyword evidence="3 10" id="KW-0662">Pyridine nucleotide biosynthesis</keyword>
<dbReference type="PANTHER" id="PTHR39321:SF3">
    <property type="entry name" value="PHOSPHOPANTETHEINE ADENYLYLTRANSFERASE"/>
    <property type="match status" value="1"/>
</dbReference>
<proteinExistence type="inferred from homology"/>
<dbReference type="HAMAP" id="MF_00244">
    <property type="entry name" value="NaMN_adenylyltr"/>
    <property type="match status" value="1"/>
</dbReference>
<evidence type="ECO:0000256" key="10">
    <source>
        <dbReference type="HAMAP-Rule" id="MF_00244"/>
    </source>
</evidence>
<keyword evidence="6 10" id="KW-0547">Nucleotide-binding</keyword>
<comment type="catalytic activity">
    <reaction evidence="9 10">
        <text>nicotinate beta-D-ribonucleotide + ATP + H(+) = deamido-NAD(+) + diphosphate</text>
        <dbReference type="Rhea" id="RHEA:22860"/>
        <dbReference type="ChEBI" id="CHEBI:15378"/>
        <dbReference type="ChEBI" id="CHEBI:30616"/>
        <dbReference type="ChEBI" id="CHEBI:33019"/>
        <dbReference type="ChEBI" id="CHEBI:57502"/>
        <dbReference type="ChEBI" id="CHEBI:58437"/>
        <dbReference type="EC" id="2.7.7.18"/>
    </reaction>
</comment>
<keyword evidence="13" id="KW-1185">Reference proteome</keyword>
<evidence type="ECO:0000256" key="2">
    <source>
        <dbReference type="ARBA" id="ARBA00005019"/>
    </source>
</evidence>
<dbReference type="InterPro" id="IPR005248">
    <property type="entry name" value="NadD/NMNAT"/>
</dbReference>
<dbReference type="NCBIfam" id="NF000840">
    <property type="entry name" value="PRK00071.1-3"/>
    <property type="match status" value="1"/>
</dbReference>
<keyword evidence="4 10" id="KW-0808">Transferase</keyword>
<evidence type="ECO:0000313" key="12">
    <source>
        <dbReference type="EMBL" id="MEV0974344.1"/>
    </source>
</evidence>
<organism evidence="12 13">
    <name type="scientific">Microtetraspora glauca</name>
    <dbReference type="NCBI Taxonomy" id="1996"/>
    <lineage>
        <taxon>Bacteria</taxon>
        <taxon>Bacillati</taxon>
        <taxon>Actinomycetota</taxon>
        <taxon>Actinomycetes</taxon>
        <taxon>Streptosporangiales</taxon>
        <taxon>Streptosporangiaceae</taxon>
        <taxon>Microtetraspora</taxon>
    </lineage>
</organism>
<evidence type="ECO:0000256" key="7">
    <source>
        <dbReference type="ARBA" id="ARBA00022840"/>
    </source>
</evidence>
<dbReference type="NCBIfam" id="TIGR00482">
    <property type="entry name" value="nicotinate (nicotinamide) nucleotide adenylyltransferase"/>
    <property type="match status" value="1"/>
</dbReference>
<comment type="pathway">
    <text evidence="2 10">Cofactor biosynthesis; NAD(+) biosynthesis; deamido-NAD(+) from nicotinate D-ribonucleotide: step 1/1.</text>
</comment>
<dbReference type="EC" id="2.7.7.18" evidence="10"/>
<keyword evidence="7 10" id="KW-0067">ATP-binding</keyword>
<name>A0ABV3GRV5_MICGL</name>
<dbReference type="SUPFAM" id="SSF52374">
    <property type="entry name" value="Nucleotidylyl transferase"/>
    <property type="match status" value="1"/>
</dbReference>